<keyword evidence="2" id="KW-1015">Disulfide bond</keyword>
<proteinExistence type="predicted"/>
<dbReference type="InterPro" id="IPR036465">
    <property type="entry name" value="vWFA_dom_sf"/>
</dbReference>
<dbReference type="AlphaFoldDB" id="A0A9D4K6B1"/>
<accession>A0A9D4K6B1</accession>
<dbReference type="Proteomes" id="UP000828390">
    <property type="component" value="Unassembled WGS sequence"/>
</dbReference>
<dbReference type="Gene3D" id="2.20.100.10">
    <property type="entry name" value="Thrombospondin type-1 (TSP1) repeat"/>
    <property type="match status" value="9"/>
</dbReference>
<sequence>MHWLKNVLQIFIVILRVAGDSVDLSSLHYENGGFDSSQLFRHYNFPKVQTITDLIQDKSFLSHQHKVSPLVPPLSSSKYLTMPQLPVNMVGFPSNHTFAGPNVLPVPHSMHKPGSHFDPHFNAYISLPPGSPAQVITAPHWMSISPSAPSALGIAFQRVEPSAHALLPKADPVHLLPINHLFVPVGVRGIESTDAKGIVQHGGPPVADILIVIDASHNMGHIDAQGVVVWNPHIVDFIRKFIESTSMGSKDHRIGIVVVSYGIDDMIPLTHDKPLLIDALHHLRPLFRGGCTEKGISTASSLFYQYGRPFAVKRIVLLTDGAQKCSYRTMPEVLYAQKCGIDIIHIGFGSDPDSLTDIGIVPDMQRSMWFVQGPDMLSKLVDPVSKRAFIAPMHGGWSAWSDWNMCSADGTCSIGYQMRFRLCDGPRPAFGGRNCEGFPAETRMCHLTPCIDVYAGYWTRWTEYTPCSSACGPGLRTRQRTCITLNGHPSGSCRGSYVERIDCVEQACPTDGSWSGWSTWSRCSLTCGTGLKMRARQCDSPPPGNGGKFCLGQAVEETVCDTTLPCPIHGGFTVWSDWSTCDGLCGIGRHRRVRKCENPMAQYGGNRCIGDTDMIEPCDTGLPCPVHGQWGNWPPYSKCSATCGKGINQRSRVCDNPPPQYGGEICIGQDVEEVPCDSGVPCPIHGGWSGWTEFMQCSVQCGIGLMQRKRVCDNPLPIYGGLDCIGATIETMECDTTIPCPVDGHWGPWSPFSSCSVDCGIGIQGRERLCDSPPPKNGGAMCVGLSHEDRQCDSGKPCAINGFWSHWNPWGDCSAACSVGFRQRIRQCNNPTPLNEGMSCEGSPIEEVPCDTGVPCPQDGGWSIWSASLPCSAHCGLGTSKRVRTCDAPTPMHGGKICFGPDIEI</sequence>
<dbReference type="InterPro" id="IPR036383">
    <property type="entry name" value="TSP1_rpt_sf"/>
</dbReference>
<keyword evidence="1" id="KW-0677">Repeat</keyword>
<keyword evidence="6" id="KW-1185">Reference proteome</keyword>
<evidence type="ECO:0000313" key="5">
    <source>
        <dbReference type="EMBL" id="KAH3833888.1"/>
    </source>
</evidence>
<dbReference type="FunFam" id="2.20.100.10:FF:000001">
    <property type="entry name" value="semaphorin-5A isoform X1"/>
    <property type="match status" value="5"/>
</dbReference>
<evidence type="ECO:0000256" key="3">
    <source>
        <dbReference type="SAM" id="SignalP"/>
    </source>
</evidence>
<protein>
    <recommendedName>
        <fullName evidence="4">VWFA domain-containing protein</fullName>
    </recommendedName>
</protein>
<evidence type="ECO:0000313" key="6">
    <source>
        <dbReference type="Proteomes" id="UP000828390"/>
    </source>
</evidence>
<comment type="caution">
    <text evidence="5">The sequence shown here is derived from an EMBL/GenBank/DDBJ whole genome shotgun (WGS) entry which is preliminary data.</text>
</comment>
<evidence type="ECO:0000256" key="1">
    <source>
        <dbReference type="ARBA" id="ARBA00022737"/>
    </source>
</evidence>
<dbReference type="InterPro" id="IPR052065">
    <property type="entry name" value="Compl_asym_regulator"/>
</dbReference>
<dbReference type="InterPro" id="IPR002035">
    <property type="entry name" value="VWF_A"/>
</dbReference>
<dbReference type="FunFam" id="2.20.100.10:FF:000007">
    <property type="entry name" value="Thrombospondin 1"/>
    <property type="match status" value="3"/>
</dbReference>
<dbReference type="SMART" id="SM00327">
    <property type="entry name" value="VWA"/>
    <property type="match status" value="1"/>
</dbReference>
<evidence type="ECO:0000259" key="4">
    <source>
        <dbReference type="PROSITE" id="PS50234"/>
    </source>
</evidence>
<evidence type="ECO:0000256" key="2">
    <source>
        <dbReference type="ARBA" id="ARBA00023157"/>
    </source>
</evidence>
<dbReference type="InterPro" id="IPR000884">
    <property type="entry name" value="TSP1_rpt"/>
</dbReference>
<name>A0A9D4K6B1_DREPO</name>
<feature type="domain" description="VWFA" evidence="4">
    <location>
        <begin position="208"/>
        <end position="384"/>
    </location>
</feature>
<dbReference type="Gene3D" id="3.40.50.410">
    <property type="entry name" value="von Willebrand factor, type A domain"/>
    <property type="match status" value="1"/>
</dbReference>
<dbReference type="PRINTS" id="PR01705">
    <property type="entry name" value="TSP1REPEAT"/>
</dbReference>
<dbReference type="EMBL" id="JAIWYP010000004">
    <property type="protein sequence ID" value="KAH3833888.1"/>
    <property type="molecule type" value="Genomic_DNA"/>
</dbReference>
<dbReference type="PANTHER" id="PTHR22906:SF21">
    <property type="entry name" value="SEMA DOMAIN-CONTAINING PROTEIN"/>
    <property type="match status" value="1"/>
</dbReference>
<dbReference type="SMART" id="SM00209">
    <property type="entry name" value="TSP1"/>
    <property type="match status" value="9"/>
</dbReference>
<dbReference type="CDD" id="cd00198">
    <property type="entry name" value="vWFA"/>
    <property type="match status" value="1"/>
</dbReference>
<dbReference type="SUPFAM" id="SSF82895">
    <property type="entry name" value="TSP-1 type 1 repeat"/>
    <property type="match status" value="9"/>
</dbReference>
<dbReference type="PROSITE" id="PS50234">
    <property type="entry name" value="VWFA"/>
    <property type="match status" value="1"/>
</dbReference>
<dbReference type="PANTHER" id="PTHR22906">
    <property type="entry name" value="PROPERDIN"/>
    <property type="match status" value="1"/>
</dbReference>
<organism evidence="5 6">
    <name type="scientific">Dreissena polymorpha</name>
    <name type="common">Zebra mussel</name>
    <name type="synonym">Mytilus polymorpha</name>
    <dbReference type="NCBI Taxonomy" id="45954"/>
    <lineage>
        <taxon>Eukaryota</taxon>
        <taxon>Metazoa</taxon>
        <taxon>Spiralia</taxon>
        <taxon>Lophotrochozoa</taxon>
        <taxon>Mollusca</taxon>
        <taxon>Bivalvia</taxon>
        <taxon>Autobranchia</taxon>
        <taxon>Heteroconchia</taxon>
        <taxon>Euheterodonta</taxon>
        <taxon>Imparidentia</taxon>
        <taxon>Neoheterodontei</taxon>
        <taxon>Myida</taxon>
        <taxon>Dreissenoidea</taxon>
        <taxon>Dreissenidae</taxon>
        <taxon>Dreissena</taxon>
    </lineage>
</organism>
<dbReference type="PROSITE" id="PS50092">
    <property type="entry name" value="TSP1"/>
    <property type="match status" value="9"/>
</dbReference>
<dbReference type="Pfam" id="PF00090">
    <property type="entry name" value="TSP_1"/>
    <property type="match status" value="9"/>
</dbReference>
<gene>
    <name evidence="5" type="ORF">DPMN_107204</name>
</gene>
<keyword evidence="3" id="KW-0732">Signal</keyword>
<dbReference type="SUPFAM" id="SSF53300">
    <property type="entry name" value="vWA-like"/>
    <property type="match status" value="1"/>
</dbReference>
<dbReference type="Pfam" id="PF00092">
    <property type="entry name" value="VWA"/>
    <property type="match status" value="1"/>
</dbReference>
<reference evidence="5" key="2">
    <citation type="submission" date="2020-11" db="EMBL/GenBank/DDBJ databases">
        <authorList>
            <person name="McCartney M.A."/>
            <person name="Auch B."/>
            <person name="Kono T."/>
            <person name="Mallez S."/>
            <person name="Becker A."/>
            <person name="Gohl D.M."/>
            <person name="Silverstein K.A.T."/>
            <person name="Koren S."/>
            <person name="Bechman K.B."/>
            <person name="Herman A."/>
            <person name="Abrahante J.E."/>
            <person name="Garbe J."/>
        </authorList>
    </citation>
    <scope>NUCLEOTIDE SEQUENCE</scope>
    <source>
        <strain evidence="5">Duluth1</strain>
        <tissue evidence="5">Whole animal</tissue>
    </source>
</reference>
<feature type="chain" id="PRO_5038428308" description="VWFA domain-containing protein" evidence="3">
    <location>
        <begin position="20"/>
        <end position="905"/>
    </location>
</feature>
<feature type="signal peptide" evidence="3">
    <location>
        <begin position="1"/>
        <end position="19"/>
    </location>
</feature>
<reference evidence="5" key="1">
    <citation type="journal article" date="2019" name="bioRxiv">
        <title>The Genome of the Zebra Mussel, Dreissena polymorpha: A Resource for Invasive Species Research.</title>
        <authorList>
            <person name="McCartney M.A."/>
            <person name="Auch B."/>
            <person name="Kono T."/>
            <person name="Mallez S."/>
            <person name="Zhang Y."/>
            <person name="Obille A."/>
            <person name="Becker A."/>
            <person name="Abrahante J.E."/>
            <person name="Garbe J."/>
            <person name="Badalamenti J.P."/>
            <person name="Herman A."/>
            <person name="Mangelson H."/>
            <person name="Liachko I."/>
            <person name="Sullivan S."/>
            <person name="Sone E.D."/>
            <person name="Koren S."/>
            <person name="Silverstein K.A.T."/>
            <person name="Beckman K.B."/>
            <person name="Gohl D.M."/>
        </authorList>
    </citation>
    <scope>NUCLEOTIDE SEQUENCE</scope>
    <source>
        <strain evidence="5">Duluth1</strain>
        <tissue evidence="5">Whole animal</tissue>
    </source>
</reference>